<dbReference type="Proteomes" id="UP000233766">
    <property type="component" value="Unassembled WGS sequence"/>
</dbReference>
<comment type="caution">
    <text evidence="1">The sequence shown here is derived from an EMBL/GenBank/DDBJ whole genome shotgun (WGS) entry which is preliminary data.</text>
</comment>
<proteinExistence type="predicted"/>
<dbReference type="RefSeq" id="WP_101465744.1">
    <property type="nucleotide sequence ID" value="NZ_PJMW01000002.1"/>
</dbReference>
<reference evidence="1 2" key="1">
    <citation type="submission" date="2017-12" db="EMBL/GenBank/DDBJ databases">
        <title>Sequencing the genomes of 1000 Actinobacteria strains.</title>
        <authorList>
            <person name="Klenk H.-P."/>
        </authorList>
    </citation>
    <scope>NUCLEOTIDE SEQUENCE [LARGE SCALE GENOMIC DNA]</scope>
    <source>
        <strain evidence="1 2">DSM 44489</strain>
    </source>
</reference>
<evidence type="ECO:0000313" key="2">
    <source>
        <dbReference type="Proteomes" id="UP000233766"/>
    </source>
</evidence>
<sequence>MTVVPDDGDPIPAEQAAIVALVIDQIEPDTDITAEDVHRGLVAESSNPPSLRDVRAVLDILAMPHVGFTPGESSAAVLSRMRDMLAAAESPPPQLDYWNDQPY</sequence>
<dbReference type="OrthoDB" id="4557966at2"/>
<protein>
    <submittedName>
        <fullName evidence="1">Uncharacterized protein</fullName>
    </submittedName>
</protein>
<keyword evidence="2" id="KW-1185">Reference proteome</keyword>
<dbReference type="EMBL" id="PJMW01000002">
    <property type="protein sequence ID" value="PKV79585.1"/>
    <property type="molecule type" value="Genomic_DNA"/>
</dbReference>
<accession>A0A2N3VDA8</accession>
<organism evidence="1 2">
    <name type="scientific">Nocardia fluminea</name>
    <dbReference type="NCBI Taxonomy" id="134984"/>
    <lineage>
        <taxon>Bacteria</taxon>
        <taxon>Bacillati</taxon>
        <taxon>Actinomycetota</taxon>
        <taxon>Actinomycetes</taxon>
        <taxon>Mycobacteriales</taxon>
        <taxon>Nocardiaceae</taxon>
        <taxon>Nocardia</taxon>
    </lineage>
</organism>
<dbReference type="AlphaFoldDB" id="A0A2N3VDA8"/>
<evidence type="ECO:0000313" key="1">
    <source>
        <dbReference type="EMBL" id="PKV79585.1"/>
    </source>
</evidence>
<gene>
    <name evidence="1" type="ORF">ATK86_3983</name>
</gene>
<name>A0A2N3VDA8_9NOCA</name>